<dbReference type="PANTHER" id="PTHR32196">
    <property type="entry name" value="ABC TRANSPORTER PERMEASE PROTEIN YPHD-RELATED-RELATED"/>
    <property type="match status" value="1"/>
</dbReference>
<feature type="transmembrane region" description="Helical" evidence="7">
    <location>
        <begin position="178"/>
        <end position="207"/>
    </location>
</feature>
<dbReference type="OrthoDB" id="9808136at2"/>
<evidence type="ECO:0000256" key="3">
    <source>
        <dbReference type="ARBA" id="ARBA00022692"/>
    </source>
</evidence>
<keyword evidence="9" id="KW-1185">Reference proteome</keyword>
<feature type="region of interest" description="Disordered" evidence="6">
    <location>
        <begin position="348"/>
        <end position="388"/>
    </location>
</feature>
<feature type="transmembrane region" description="Helical" evidence="7">
    <location>
        <begin position="238"/>
        <end position="257"/>
    </location>
</feature>
<feature type="region of interest" description="Disordered" evidence="6">
    <location>
        <begin position="1"/>
        <end position="22"/>
    </location>
</feature>
<dbReference type="EMBL" id="FOWQ01000010">
    <property type="protein sequence ID" value="SFP90720.1"/>
    <property type="molecule type" value="Genomic_DNA"/>
</dbReference>
<feature type="transmembrane region" description="Helical" evidence="7">
    <location>
        <begin position="314"/>
        <end position="333"/>
    </location>
</feature>
<keyword evidence="4 7" id="KW-1133">Transmembrane helix</keyword>
<keyword evidence="3 7" id="KW-0812">Transmembrane</keyword>
<accession>A0A1I5U640</accession>
<evidence type="ECO:0000256" key="5">
    <source>
        <dbReference type="ARBA" id="ARBA00023136"/>
    </source>
</evidence>
<feature type="transmembrane region" description="Helical" evidence="7">
    <location>
        <begin position="116"/>
        <end position="139"/>
    </location>
</feature>
<dbReference type="GO" id="GO:0022857">
    <property type="term" value="F:transmembrane transporter activity"/>
    <property type="evidence" value="ECO:0007669"/>
    <property type="project" value="InterPro"/>
</dbReference>
<evidence type="ECO:0000256" key="2">
    <source>
        <dbReference type="ARBA" id="ARBA00022475"/>
    </source>
</evidence>
<dbReference type="AlphaFoldDB" id="A0A1I5U640"/>
<feature type="compositionally biased region" description="Low complexity" evidence="6">
    <location>
        <begin position="379"/>
        <end position="388"/>
    </location>
</feature>
<reference evidence="9" key="1">
    <citation type="submission" date="2016-10" db="EMBL/GenBank/DDBJ databases">
        <authorList>
            <person name="Varghese N."/>
            <person name="Submissions S."/>
        </authorList>
    </citation>
    <scope>NUCLEOTIDE SEQUENCE [LARGE SCALE GENOMIC DNA]</scope>
    <source>
        <strain evidence="9">DSM 44208</strain>
    </source>
</reference>
<feature type="transmembrane region" description="Helical" evidence="7">
    <location>
        <begin position="36"/>
        <end position="54"/>
    </location>
</feature>
<dbReference type="GO" id="GO:0005886">
    <property type="term" value="C:plasma membrane"/>
    <property type="evidence" value="ECO:0007669"/>
    <property type="project" value="UniProtKB-SubCell"/>
</dbReference>
<dbReference type="InterPro" id="IPR001851">
    <property type="entry name" value="ABC_transp_permease"/>
</dbReference>
<keyword evidence="2" id="KW-1003">Cell membrane</keyword>
<comment type="subcellular location">
    <subcellularLocation>
        <location evidence="1">Cell membrane</location>
        <topology evidence="1">Multi-pass membrane protein</topology>
    </subcellularLocation>
</comment>
<protein>
    <submittedName>
        <fullName evidence="8">Ribose transport system permease protein</fullName>
    </submittedName>
</protein>
<evidence type="ECO:0000313" key="9">
    <source>
        <dbReference type="Proteomes" id="UP000198857"/>
    </source>
</evidence>
<feature type="transmembrane region" description="Helical" evidence="7">
    <location>
        <begin position="145"/>
        <end position="166"/>
    </location>
</feature>
<feature type="transmembrane region" description="Helical" evidence="7">
    <location>
        <begin position="91"/>
        <end position="109"/>
    </location>
</feature>
<evidence type="ECO:0000256" key="6">
    <source>
        <dbReference type="SAM" id="MobiDB-lite"/>
    </source>
</evidence>
<evidence type="ECO:0000256" key="7">
    <source>
        <dbReference type="SAM" id="Phobius"/>
    </source>
</evidence>
<feature type="compositionally biased region" description="Low complexity" evidence="6">
    <location>
        <begin position="348"/>
        <end position="370"/>
    </location>
</feature>
<evidence type="ECO:0000313" key="8">
    <source>
        <dbReference type="EMBL" id="SFP90720.1"/>
    </source>
</evidence>
<dbReference type="CDD" id="cd06579">
    <property type="entry name" value="TM_PBP1_transp_AraH_like"/>
    <property type="match status" value="1"/>
</dbReference>
<dbReference type="RefSeq" id="WP_091115679.1">
    <property type="nucleotide sequence ID" value="NZ_FOWQ01000010.1"/>
</dbReference>
<gene>
    <name evidence="8" type="ORF">SAMN05660464_0098</name>
</gene>
<dbReference type="STRING" id="1523247.SAMN05660464_0098"/>
<name>A0A1I5U640_9ACTN</name>
<proteinExistence type="predicted"/>
<sequence>MSQGSTVTTTGTSTGAAESRGRPGGGLLAGPLGRNLGLVVALVILCVVGVATAGDRFASVDNVLTILRLASVIGVVSIGMTFVIIGGGIDLSVGALVALASVWATTLATQQMAEDVHWIVMVLTALVVGAVAGFVNGVVIAYGRLAAFIATLAMLTAARGLAEIIANRRTQIVRDRDFLSFFSGDVLGVPTLVIIFALVAVAGWVLLNRTTFGRRTFAVGGNAEAARLAGIRVQRHTVKLYVLSGITCGIAAVMMMARTTTGSSTHGTLYELDAIAAVVIGGTLLIGGRGTIVGTVFGVLVFETLGNIFTLNNLSSSAQAVATGVIIVLAVLLQQRLATGGFSFRRPSSGGTAGGPALSGAPSGSVSGGTTADGGPGGTRSAAGGTTL</sequence>
<evidence type="ECO:0000256" key="4">
    <source>
        <dbReference type="ARBA" id="ARBA00022989"/>
    </source>
</evidence>
<feature type="transmembrane region" description="Helical" evidence="7">
    <location>
        <begin position="269"/>
        <end position="302"/>
    </location>
</feature>
<dbReference type="Pfam" id="PF02653">
    <property type="entry name" value="BPD_transp_2"/>
    <property type="match status" value="1"/>
</dbReference>
<organism evidence="8 9">
    <name type="scientific">Geodermatophilus dictyosporus</name>
    <dbReference type="NCBI Taxonomy" id="1523247"/>
    <lineage>
        <taxon>Bacteria</taxon>
        <taxon>Bacillati</taxon>
        <taxon>Actinomycetota</taxon>
        <taxon>Actinomycetes</taxon>
        <taxon>Geodermatophilales</taxon>
        <taxon>Geodermatophilaceae</taxon>
        <taxon>Geodermatophilus</taxon>
    </lineage>
</organism>
<keyword evidence="5 7" id="KW-0472">Membrane</keyword>
<feature type="compositionally biased region" description="Low complexity" evidence="6">
    <location>
        <begin position="1"/>
        <end position="15"/>
    </location>
</feature>
<feature type="transmembrane region" description="Helical" evidence="7">
    <location>
        <begin position="66"/>
        <end position="85"/>
    </location>
</feature>
<dbReference type="Proteomes" id="UP000198857">
    <property type="component" value="Unassembled WGS sequence"/>
</dbReference>
<dbReference type="PANTHER" id="PTHR32196:SF72">
    <property type="entry name" value="RIBOSE IMPORT PERMEASE PROTEIN RBSC"/>
    <property type="match status" value="1"/>
</dbReference>
<evidence type="ECO:0000256" key="1">
    <source>
        <dbReference type="ARBA" id="ARBA00004651"/>
    </source>
</evidence>